<keyword evidence="3" id="KW-1185">Reference proteome</keyword>
<feature type="compositionally biased region" description="Basic and acidic residues" evidence="1">
    <location>
        <begin position="718"/>
        <end position="728"/>
    </location>
</feature>
<feature type="compositionally biased region" description="Polar residues" evidence="1">
    <location>
        <begin position="695"/>
        <end position="716"/>
    </location>
</feature>
<feature type="compositionally biased region" description="Polar residues" evidence="1">
    <location>
        <begin position="562"/>
        <end position="577"/>
    </location>
</feature>
<feature type="region of interest" description="Disordered" evidence="1">
    <location>
        <begin position="653"/>
        <end position="739"/>
    </location>
</feature>
<dbReference type="EMBL" id="JAQQWN010000002">
    <property type="protein sequence ID" value="KAK8093763.1"/>
    <property type="molecule type" value="Genomic_DNA"/>
</dbReference>
<accession>A0ABR1XAY8</accession>
<dbReference type="Proteomes" id="UP001433268">
    <property type="component" value="Unassembled WGS sequence"/>
</dbReference>
<protein>
    <submittedName>
        <fullName evidence="2">Uncharacterized protein</fullName>
    </submittedName>
</protein>
<evidence type="ECO:0000313" key="3">
    <source>
        <dbReference type="Proteomes" id="UP001433268"/>
    </source>
</evidence>
<feature type="compositionally biased region" description="Polar residues" evidence="1">
    <location>
        <begin position="529"/>
        <end position="538"/>
    </location>
</feature>
<feature type="region of interest" description="Disordered" evidence="1">
    <location>
        <begin position="945"/>
        <end position="989"/>
    </location>
</feature>
<dbReference type="GeneID" id="92037823"/>
<feature type="compositionally biased region" description="Polar residues" evidence="1">
    <location>
        <begin position="675"/>
        <end position="684"/>
    </location>
</feature>
<feature type="compositionally biased region" description="Low complexity" evidence="1">
    <location>
        <begin position="424"/>
        <end position="440"/>
    </location>
</feature>
<feature type="region of interest" description="Disordered" evidence="1">
    <location>
        <begin position="424"/>
        <end position="472"/>
    </location>
</feature>
<proteinExistence type="predicted"/>
<feature type="compositionally biased region" description="Polar residues" evidence="1">
    <location>
        <begin position="340"/>
        <end position="368"/>
    </location>
</feature>
<name>A0ABR1XAY8_9PEZI</name>
<feature type="compositionally biased region" description="Polar residues" evidence="1">
    <location>
        <begin position="955"/>
        <end position="966"/>
    </location>
</feature>
<feature type="region of interest" description="Disordered" evidence="1">
    <location>
        <begin position="524"/>
        <end position="592"/>
    </location>
</feature>
<sequence>MPPTNPETTITSHWAISSTLPSSTIQLLFGSRQWDRRSVAGMAPRRTLIKKLYKRLRTNQVEDDCLTAFQFVEIKFYLKHHKRCHHITIRNDLPLDYLACSLPDNLPQFVLSQLEAQRLIADDHRLSVQVWSVIQTISDCFSRDPSHTRSYPTLFYWRSPNKQRSYYLFAYLTRAMTTRKYKASELLDLRDIRPCQDILDRVQKNPDVVDIVTGLRRNSILSDGSNVAMPRRPKKIKEEASSTDSEDQVLFQGRKAPPRPTVTNGDATSDPKPPCRNEPDRTEPLSAPTGLAAQQSEGFQRFFKAVVSPTHVRVTAGGRIVPNTRSTASPTAKWDKELPNSESDTNDIGKSSQSDQQMPTTDPATCQTAPPVMAPPMASPMYPGFPAMYPPMAGPMPFFPHPMAGGMGFPYPMPYPPMQMPAMASGSQNAMPQAQAPQQAENPTTVPKPENRQDSRKPKPAPLKLSPPEQFDQNRPFYYNGHFIYPPMASGHMQSPLPPMTPSPCLPPGFAGHPGIPGHPALARVGSFAQPSSGSSLPSPHVMPAQTSMPLTASAAMPQPVAPQSQGASKSSASNHFPSSAKPPPSSIKPSEITKVQLGSLRSQLKYYEDQLQYNKHQIDEEKTKEQIGAIRQLIVQFEHNCGMQMHFETAQYSGPDAKNTNEAPNPETGAAPCQTPSRESSMQESDDVSVPQVPENSATSSRRGNPTLAHTQSMDQIRPRTVKERRQAAGINSSKGNDTSAALDALVARLNMSGEDSKASSSFITPAVTSSFEPSRTSSLSMGKLAGIESSTNPMLHNNMQLESGSSLLHPQQSPWQDFGSYVTGARAPTHPGVGHHPVGTNTYATPYLVGVLPQGINPQAARGTDYVYARELTEEEKRARHVYWGQVSIKGSGLPKGMLPTGRPEVDFGFAGPKKTTGDPFHAGGDKGTGKVSHAVPIINPETRDPLECVQTPKASNGTKSSAALASDEKAPSPSRRIFDRSSNKSSNDLWHSMLKKGTASGVAIPRTVSSTTATGYVPSLSSHGTTSLGPALVNANGHATRSHLGKAEQEPIVMPAEKVGENRPPQQQTLKQQDDIADLHQRMLRDAERRGINWQ</sequence>
<dbReference type="RefSeq" id="XP_066674536.1">
    <property type="nucleotide sequence ID" value="XM_066804763.1"/>
</dbReference>
<evidence type="ECO:0000313" key="2">
    <source>
        <dbReference type="EMBL" id="KAK8093763.1"/>
    </source>
</evidence>
<organism evidence="2 3">
    <name type="scientific">Apiospora hydei</name>
    <dbReference type="NCBI Taxonomy" id="1337664"/>
    <lineage>
        <taxon>Eukaryota</taxon>
        <taxon>Fungi</taxon>
        <taxon>Dikarya</taxon>
        <taxon>Ascomycota</taxon>
        <taxon>Pezizomycotina</taxon>
        <taxon>Sordariomycetes</taxon>
        <taxon>Xylariomycetidae</taxon>
        <taxon>Amphisphaeriales</taxon>
        <taxon>Apiosporaceae</taxon>
        <taxon>Apiospora</taxon>
    </lineage>
</organism>
<reference evidence="2 3" key="1">
    <citation type="submission" date="2023-01" db="EMBL/GenBank/DDBJ databases">
        <title>Analysis of 21 Apiospora genomes using comparative genomics revels a genus with tremendous synthesis potential of carbohydrate active enzymes and secondary metabolites.</title>
        <authorList>
            <person name="Sorensen T."/>
        </authorList>
    </citation>
    <scope>NUCLEOTIDE SEQUENCE [LARGE SCALE GENOMIC DNA]</scope>
    <source>
        <strain evidence="2 3">CBS 114990</strain>
    </source>
</reference>
<feature type="region of interest" description="Disordered" evidence="1">
    <location>
        <begin position="318"/>
        <end position="372"/>
    </location>
</feature>
<comment type="caution">
    <text evidence="2">The sequence shown here is derived from an EMBL/GenBank/DDBJ whole genome shotgun (WGS) entry which is preliminary data.</text>
</comment>
<gene>
    <name evidence="2" type="ORF">PG997_000448</name>
</gene>
<feature type="compositionally biased region" description="Basic and acidic residues" evidence="1">
    <location>
        <begin position="273"/>
        <end position="283"/>
    </location>
</feature>
<feature type="region of interest" description="Disordered" evidence="1">
    <location>
        <begin position="222"/>
        <end position="288"/>
    </location>
</feature>
<evidence type="ECO:0000256" key="1">
    <source>
        <dbReference type="SAM" id="MobiDB-lite"/>
    </source>
</evidence>
<feature type="compositionally biased region" description="Basic and acidic residues" evidence="1">
    <location>
        <begin position="969"/>
        <end position="985"/>
    </location>
</feature>